<reference evidence="2 3" key="1">
    <citation type="submission" date="2022-05" db="EMBL/GenBank/DDBJ databases">
        <authorList>
            <person name="Park J.-S."/>
        </authorList>
    </citation>
    <scope>NUCLEOTIDE SEQUENCE [LARGE SCALE GENOMIC DNA]</scope>
    <source>
        <strain evidence="2 3">2012CJ35-5</strain>
    </source>
</reference>
<gene>
    <name evidence="2" type="ORF">M3P19_01540</name>
</gene>
<dbReference type="RefSeq" id="WP_249655852.1">
    <property type="nucleotide sequence ID" value="NZ_JAMFMA010000001.1"/>
</dbReference>
<feature type="chain" id="PRO_5045838437" evidence="1">
    <location>
        <begin position="21"/>
        <end position="471"/>
    </location>
</feature>
<evidence type="ECO:0000256" key="1">
    <source>
        <dbReference type="SAM" id="SignalP"/>
    </source>
</evidence>
<evidence type="ECO:0000313" key="2">
    <source>
        <dbReference type="EMBL" id="MCL6272667.1"/>
    </source>
</evidence>
<keyword evidence="2" id="KW-0378">Hydrolase</keyword>
<comment type="caution">
    <text evidence="2">The sequence shown here is derived from an EMBL/GenBank/DDBJ whole genome shotgun (WGS) entry which is preliminary data.</text>
</comment>
<keyword evidence="3" id="KW-1185">Reference proteome</keyword>
<dbReference type="EMBL" id="JAMFMA010000001">
    <property type="protein sequence ID" value="MCL6272667.1"/>
    <property type="molecule type" value="Genomic_DNA"/>
</dbReference>
<keyword evidence="1" id="KW-0732">Signal</keyword>
<dbReference type="Gene3D" id="3.40.50.1820">
    <property type="entry name" value="alpha/beta hydrolase"/>
    <property type="match status" value="1"/>
</dbReference>
<organism evidence="2 3">
    <name type="scientific">Flagellimonas spongiicola</name>
    <dbReference type="NCBI Taxonomy" id="2942208"/>
    <lineage>
        <taxon>Bacteria</taxon>
        <taxon>Pseudomonadati</taxon>
        <taxon>Bacteroidota</taxon>
        <taxon>Flavobacteriia</taxon>
        <taxon>Flavobacteriales</taxon>
        <taxon>Flavobacteriaceae</taxon>
        <taxon>Flagellimonas</taxon>
    </lineage>
</organism>
<dbReference type="Proteomes" id="UP001203607">
    <property type="component" value="Unassembled WGS sequence"/>
</dbReference>
<proteinExistence type="predicted"/>
<dbReference type="SUPFAM" id="SSF53474">
    <property type="entry name" value="alpha/beta-Hydrolases"/>
    <property type="match status" value="1"/>
</dbReference>
<accession>A0ABT0PMQ7</accession>
<sequence length="471" mass="53877">MKKNLTLLLLISCTLQLGFAQEMVLKKGAVLDALPVNDSLQDTYALYLPTSFSTDKQWPLLMVVDMNGKQTQALSMFIAAAEKEGYVLMAPQVRDSVSLSGNVVIATRALKKVLDYLPIQRSRIYSAGANSGGRFANLLPIFTKTVSGAISIGAAITNTELLNVRQPFHFIGIVNKENYNYPDLLKSEKVLERLRYPNQLLIHEAERLWPDPEYLQRALQFLTISAMRKGVAKKDSTYIRKAFTNDLLKANQLKGSMQLLEAEQFIGEMFGVYAAHQNLDSLRMVQKDIRRNKVYKSMKRGENAAFLKESLLKEDFLYYMDEDLVTYNFNNLGWWNFQREEIEKFINGSNPFEKQMGHRLLGFVNALAEDNIDLVVSEALIDEDALAFLYMLKTILEPENFEYYLKVISLSCKNEDFGTALFYLEEALKKGFDNTEKLYGLQHTALLKIDPRFNTLVSKYLKDARYKVKEQ</sequence>
<feature type="signal peptide" evidence="1">
    <location>
        <begin position="1"/>
        <end position="20"/>
    </location>
</feature>
<protein>
    <submittedName>
        <fullName evidence="2">Alpha/beta hydrolase</fullName>
    </submittedName>
</protein>
<name>A0ABT0PMQ7_9FLAO</name>
<dbReference type="GO" id="GO:0016787">
    <property type="term" value="F:hydrolase activity"/>
    <property type="evidence" value="ECO:0007669"/>
    <property type="project" value="UniProtKB-KW"/>
</dbReference>
<dbReference type="InterPro" id="IPR029058">
    <property type="entry name" value="AB_hydrolase_fold"/>
</dbReference>
<evidence type="ECO:0000313" key="3">
    <source>
        <dbReference type="Proteomes" id="UP001203607"/>
    </source>
</evidence>